<sequence>MKMVEVVRSISSSLMRNILKPFERNHENSNLSSLSKASRTQEQLLTMSSPTAKNTDKGEEFFNKTEASPTNTSTSAKPEKSLRKFTKASTTTKEDESEVFERVTLSMPDSWSTSPKPKQLKDAISKKIIVERNEDDSDAADTSIIEAITYQENSAISDEDGRPHTR</sequence>
<evidence type="ECO:0000256" key="1">
    <source>
        <dbReference type="SAM" id="MobiDB-lite"/>
    </source>
</evidence>
<feature type="compositionally biased region" description="Polar residues" evidence="1">
    <location>
        <begin position="107"/>
        <end position="116"/>
    </location>
</feature>
<feature type="region of interest" description="Disordered" evidence="1">
    <location>
        <begin position="26"/>
        <end position="120"/>
    </location>
</feature>
<accession>A0A3P7IPD3</accession>
<protein>
    <submittedName>
        <fullName evidence="2">Uncharacterized protein</fullName>
    </submittedName>
</protein>
<reference evidence="2 3" key="1">
    <citation type="submission" date="2018-11" db="EMBL/GenBank/DDBJ databases">
        <authorList>
            <consortium name="Pathogen Informatics"/>
        </authorList>
    </citation>
    <scope>NUCLEOTIDE SEQUENCE [LARGE SCALE GENOMIC DNA]</scope>
</reference>
<dbReference type="EMBL" id="UYYB01022613">
    <property type="protein sequence ID" value="VDM71896.1"/>
    <property type="molecule type" value="Genomic_DNA"/>
</dbReference>
<keyword evidence="3" id="KW-1185">Reference proteome</keyword>
<feature type="compositionally biased region" description="Polar residues" evidence="1">
    <location>
        <begin position="28"/>
        <end position="53"/>
    </location>
</feature>
<feature type="compositionally biased region" description="Polar residues" evidence="1">
    <location>
        <begin position="65"/>
        <end position="76"/>
    </location>
</feature>
<evidence type="ECO:0000313" key="2">
    <source>
        <dbReference type="EMBL" id="VDM71896.1"/>
    </source>
</evidence>
<feature type="compositionally biased region" description="Basic and acidic residues" evidence="1">
    <location>
        <begin position="54"/>
        <end position="63"/>
    </location>
</feature>
<dbReference type="AlphaFoldDB" id="A0A3P7IPD3"/>
<dbReference type="Proteomes" id="UP000270094">
    <property type="component" value="Unassembled WGS sequence"/>
</dbReference>
<gene>
    <name evidence="2" type="ORF">SVUK_LOCUS6894</name>
</gene>
<organism evidence="2 3">
    <name type="scientific">Strongylus vulgaris</name>
    <name type="common">Blood worm</name>
    <dbReference type="NCBI Taxonomy" id="40348"/>
    <lineage>
        <taxon>Eukaryota</taxon>
        <taxon>Metazoa</taxon>
        <taxon>Ecdysozoa</taxon>
        <taxon>Nematoda</taxon>
        <taxon>Chromadorea</taxon>
        <taxon>Rhabditida</taxon>
        <taxon>Rhabditina</taxon>
        <taxon>Rhabditomorpha</taxon>
        <taxon>Strongyloidea</taxon>
        <taxon>Strongylidae</taxon>
        <taxon>Strongylus</taxon>
    </lineage>
</organism>
<proteinExistence type="predicted"/>
<name>A0A3P7IPD3_STRVU</name>
<evidence type="ECO:0000313" key="3">
    <source>
        <dbReference type="Proteomes" id="UP000270094"/>
    </source>
</evidence>